<dbReference type="WBParaSite" id="PSAMB.scaffold3size181960.g469.t1">
    <property type="protein sequence ID" value="PSAMB.scaffold3size181960.g469.t1"/>
    <property type="gene ID" value="PSAMB.scaffold3size181960.g469"/>
</dbReference>
<evidence type="ECO:0000256" key="1">
    <source>
        <dbReference type="ARBA" id="ARBA00004141"/>
    </source>
</evidence>
<dbReference type="AlphaFoldDB" id="A0A914WFJ5"/>
<evidence type="ECO:0000256" key="5">
    <source>
        <dbReference type="ARBA" id="ARBA00022692"/>
    </source>
</evidence>
<proteinExistence type="inferred from homology"/>
<dbReference type="GO" id="GO:0015280">
    <property type="term" value="F:ligand-gated sodium channel activity"/>
    <property type="evidence" value="ECO:0007669"/>
    <property type="project" value="TreeGrafter"/>
</dbReference>
<evidence type="ECO:0000256" key="2">
    <source>
        <dbReference type="ARBA" id="ARBA00007193"/>
    </source>
</evidence>
<protein>
    <submittedName>
        <fullName evidence="17">Uncharacterized protein</fullName>
    </submittedName>
</protein>
<dbReference type="Gene3D" id="1.10.287.770">
    <property type="entry name" value="YojJ-like"/>
    <property type="match status" value="1"/>
</dbReference>
<evidence type="ECO:0000256" key="8">
    <source>
        <dbReference type="ARBA" id="ARBA00023065"/>
    </source>
</evidence>
<comment type="subcellular location">
    <subcellularLocation>
        <location evidence="1">Membrane</location>
        <topology evidence="1">Multi-pass membrane protein</topology>
    </subcellularLocation>
</comment>
<evidence type="ECO:0000256" key="9">
    <source>
        <dbReference type="ARBA" id="ARBA00023136"/>
    </source>
</evidence>
<evidence type="ECO:0000256" key="6">
    <source>
        <dbReference type="ARBA" id="ARBA00022989"/>
    </source>
</evidence>
<evidence type="ECO:0000256" key="11">
    <source>
        <dbReference type="ARBA" id="ARBA00023201"/>
    </source>
</evidence>
<dbReference type="PANTHER" id="PTHR11690:SF296">
    <property type="entry name" value="DEGENERIN-LIKE PROTEIN DEL-10"/>
    <property type="match status" value="1"/>
</dbReference>
<accession>A0A914WFJ5</accession>
<keyword evidence="11 13" id="KW-0739">Sodium transport</keyword>
<evidence type="ECO:0000313" key="17">
    <source>
        <dbReference type="WBParaSite" id="PSAMB.scaffold3size181960.g469.t1"/>
    </source>
</evidence>
<keyword evidence="6 15" id="KW-1133">Transmembrane helix</keyword>
<dbReference type="Gene3D" id="2.60.470.10">
    <property type="entry name" value="Acid-sensing ion channels like domains"/>
    <property type="match status" value="1"/>
</dbReference>
<reference evidence="17" key="1">
    <citation type="submission" date="2022-11" db="UniProtKB">
        <authorList>
            <consortium name="WormBaseParasite"/>
        </authorList>
    </citation>
    <scope>IDENTIFICATION</scope>
</reference>
<name>A0A914WFJ5_9BILA</name>
<keyword evidence="16" id="KW-1185">Reference proteome</keyword>
<evidence type="ECO:0000313" key="16">
    <source>
        <dbReference type="Proteomes" id="UP000887566"/>
    </source>
</evidence>
<keyword evidence="8 13" id="KW-0406">Ion transport</keyword>
<evidence type="ECO:0000256" key="7">
    <source>
        <dbReference type="ARBA" id="ARBA00023053"/>
    </source>
</evidence>
<organism evidence="16 17">
    <name type="scientific">Plectus sambesii</name>
    <dbReference type="NCBI Taxonomy" id="2011161"/>
    <lineage>
        <taxon>Eukaryota</taxon>
        <taxon>Metazoa</taxon>
        <taxon>Ecdysozoa</taxon>
        <taxon>Nematoda</taxon>
        <taxon>Chromadorea</taxon>
        <taxon>Plectida</taxon>
        <taxon>Plectina</taxon>
        <taxon>Plectoidea</taxon>
        <taxon>Plectidae</taxon>
        <taxon>Plectus</taxon>
    </lineage>
</organism>
<dbReference type="Pfam" id="PF00858">
    <property type="entry name" value="ASC"/>
    <property type="match status" value="2"/>
</dbReference>
<evidence type="ECO:0000256" key="14">
    <source>
        <dbReference type="SAM" id="MobiDB-lite"/>
    </source>
</evidence>
<evidence type="ECO:0000256" key="4">
    <source>
        <dbReference type="ARBA" id="ARBA00022461"/>
    </source>
</evidence>
<keyword evidence="7" id="KW-0915">Sodium</keyword>
<dbReference type="InterPro" id="IPR001873">
    <property type="entry name" value="ENaC"/>
</dbReference>
<evidence type="ECO:0000256" key="15">
    <source>
        <dbReference type="SAM" id="Phobius"/>
    </source>
</evidence>
<evidence type="ECO:0000256" key="13">
    <source>
        <dbReference type="RuleBase" id="RU000679"/>
    </source>
</evidence>
<evidence type="ECO:0000256" key="3">
    <source>
        <dbReference type="ARBA" id="ARBA00022448"/>
    </source>
</evidence>
<keyword evidence="12 13" id="KW-0407">Ion channel</keyword>
<comment type="similarity">
    <text evidence="2 13">Belongs to the amiloride-sensitive sodium channel (TC 1.A.6) family.</text>
</comment>
<keyword evidence="3 13" id="KW-0813">Transport</keyword>
<keyword evidence="4 13" id="KW-0894">Sodium channel</keyword>
<dbReference type="Proteomes" id="UP000887566">
    <property type="component" value="Unplaced"/>
</dbReference>
<keyword evidence="9 15" id="KW-0472">Membrane</keyword>
<evidence type="ECO:0000256" key="10">
    <source>
        <dbReference type="ARBA" id="ARBA00023180"/>
    </source>
</evidence>
<dbReference type="PANTHER" id="PTHR11690">
    <property type="entry name" value="AMILORIDE-SENSITIVE SODIUM CHANNEL-RELATED"/>
    <property type="match status" value="1"/>
</dbReference>
<keyword evidence="5 13" id="KW-0812">Transmembrane</keyword>
<feature type="region of interest" description="Disordered" evidence="14">
    <location>
        <begin position="809"/>
        <end position="830"/>
    </location>
</feature>
<keyword evidence="10" id="KW-0325">Glycoprotein</keyword>
<feature type="transmembrane region" description="Helical" evidence="15">
    <location>
        <begin position="773"/>
        <end position="796"/>
    </location>
</feature>
<evidence type="ECO:0000256" key="12">
    <source>
        <dbReference type="ARBA" id="ARBA00023303"/>
    </source>
</evidence>
<dbReference type="PRINTS" id="PR01078">
    <property type="entry name" value="AMINACHANNEL"/>
</dbReference>
<sequence>MLRTRVVDRGNRSAPRLRPPIDEEVGVRRITRESVMYAKHKAKKVGVVFRNVAEKSGIEGTSYLLGTSIVTKFLWLVLLCSFISLTTYQVYQQVRHYLATPISTNTIAEYPEDIVFPAIAICNNNQFRLTQIATKEMADELNALNDSISIYDYVLRKRGQEDAFDFLMNTTHQKEKMILSCRWPDGTLCSPDDFEVLWTYTGVCYTINSNASTAKRVKRSGVNNALELLLNVENYEAIRDCSPFQRTNLPGFHVLIYEQHNVPASSKNGISIPTGFSVGIPMKPQHRTKIPISEGGSCISHDNMSDSLNSCLLERAFETLAVGCHCSFDRRILAQRNASFPRRPACTVRDLVECINPMSEKLIEVGCQESCVEVEYLAWQMLALLPEKIFAPTATHNLHSSRTAYFDDGCTRSHLTKQQTEQVIRDILHASEVDTRNNRQIREKTKATIAHMRRAMQKLIDLKWGPTQALYQPAFKRLFEQVDCYRAMRVEHQDMAYSMESDAGFLKPSSVEEILEKDPSKRVATNETSLEELQSIYGSRFKKVFLIIDQWYDTLDHFWAMYKKEGYFASRLQQDLHVFWEIMDYVNMFEAGNITRYQWANFMDQQKLKSFYTKLFPEVWYEPTFQDYNDKLVKVINQLYDEELDIIDGLINDTEALEAGASALLYSPSERNVELFKKFVVDLRNCTFGELKTKATAMLHQLNEVFSDFNEAYAILFLDDLPNYLAQFDWERRIAPENFANVKLFFYKMSIEHWVQSRTYSVWSLACDIGGTMGLFLGCSILTLIELVYLFAYECFGWRSSVRSYKREKRDRRPRRSTPPSTDDAAPFAFVMPPPLKHAEYRKRTVVIKKT</sequence>
<dbReference type="GO" id="GO:0005886">
    <property type="term" value="C:plasma membrane"/>
    <property type="evidence" value="ECO:0007669"/>
    <property type="project" value="TreeGrafter"/>
</dbReference>